<dbReference type="EnsemblPlants" id="OGLUM07G16930.1">
    <property type="protein sequence ID" value="OGLUM07G16930.1"/>
    <property type="gene ID" value="OGLUM07G16930"/>
</dbReference>
<dbReference type="eggNOG" id="KOG0255">
    <property type="taxonomic scope" value="Eukaryota"/>
</dbReference>
<evidence type="ECO:0000256" key="6">
    <source>
        <dbReference type="ARBA" id="ARBA00023136"/>
    </source>
</evidence>
<evidence type="ECO:0000256" key="5">
    <source>
        <dbReference type="ARBA" id="ARBA00022989"/>
    </source>
</evidence>
<evidence type="ECO:0000313" key="9">
    <source>
        <dbReference type="Proteomes" id="UP000026961"/>
    </source>
</evidence>
<keyword evidence="9" id="KW-1185">Reference proteome</keyword>
<evidence type="ECO:0000256" key="4">
    <source>
        <dbReference type="ARBA" id="ARBA00022847"/>
    </source>
</evidence>
<dbReference type="Proteomes" id="UP000026961">
    <property type="component" value="Chromosome 7"/>
</dbReference>
<evidence type="ECO:0000256" key="2">
    <source>
        <dbReference type="ARBA" id="ARBA00022592"/>
    </source>
</evidence>
<evidence type="ECO:0000256" key="7">
    <source>
        <dbReference type="SAM" id="MobiDB-lite"/>
    </source>
</evidence>
<dbReference type="STRING" id="40148.A0A0E0AKW9"/>
<evidence type="ECO:0000256" key="1">
    <source>
        <dbReference type="ARBA" id="ARBA00004141"/>
    </source>
</evidence>
<dbReference type="SUPFAM" id="SSF103473">
    <property type="entry name" value="MFS general substrate transporter"/>
    <property type="match status" value="1"/>
</dbReference>
<sequence length="276" mass="29551">MLVLSLANMSVAVVITAFSPNVWVNAALRFVCRFGRSIVGTSAMVLSTELVGKWWRNTESPRWLLVHGRKQEAIEALRQIASLNGGEGITMSSFTMLDMCAVEVGDGVAGGEGMLAMLRSICEWWWALQRLATITTASFSIGVVYYGMPLSVGSLSFDLYSVAYNAAAELPSSFLSWLLMGRFNRRSSMVELTAVSGLCSLACVVIPADPEAGTGGLRLAAELSSFFASCGTTRSSRTTASRRGHGRTASTCAAAPGRHPAPPRASRLPLRCTLAW</sequence>
<organism evidence="8">
    <name type="scientific">Oryza glumipatula</name>
    <dbReference type="NCBI Taxonomy" id="40148"/>
    <lineage>
        <taxon>Eukaryota</taxon>
        <taxon>Viridiplantae</taxon>
        <taxon>Streptophyta</taxon>
        <taxon>Embryophyta</taxon>
        <taxon>Tracheophyta</taxon>
        <taxon>Spermatophyta</taxon>
        <taxon>Magnoliopsida</taxon>
        <taxon>Liliopsida</taxon>
        <taxon>Poales</taxon>
        <taxon>Poaceae</taxon>
        <taxon>BOP clade</taxon>
        <taxon>Oryzoideae</taxon>
        <taxon>Oryzeae</taxon>
        <taxon>Oryzinae</taxon>
        <taxon>Oryza</taxon>
    </lineage>
</organism>
<evidence type="ECO:0008006" key="10">
    <source>
        <dbReference type="Google" id="ProtNLM"/>
    </source>
</evidence>
<keyword evidence="3" id="KW-0812">Transmembrane</keyword>
<dbReference type="GO" id="GO:0006817">
    <property type="term" value="P:phosphate ion transport"/>
    <property type="evidence" value="ECO:0007669"/>
    <property type="project" value="UniProtKB-KW"/>
</dbReference>
<reference evidence="8" key="1">
    <citation type="submission" date="2015-04" db="UniProtKB">
        <authorList>
            <consortium name="EnsemblPlants"/>
        </authorList>
    </citation>
    <scope>IDENTIFICATION</scope>
</reference>
<comment type="subcellular location">
    <subcellularLocation>
        <location evidence="1">Membrane</location>
        <topology evidence="1">Multi-pass membrane protein</topology>
    </subcellularLocation>
</comment>
<dbReference type="Gramene" id="OGLUM07G16930.1">
    <property type="protein sequence ID" value="OGLUM07G16930.1"/>
    <property type="gene ID" value="OGLUM07G16930"/>
</dbReference>
<feature type="region of interest" description="Disordered" evidence="7">
    <location>
        <begin position="236"/>
        <end position="265"/>
    </location>
</feature>
<keyword evidence="5" id="KW-1133">Transmembrane helix</keyword>
<keyword evidence="4" id="KW-0769">Symport</keyword>
<reference evidence="8" key="2">
    <citation type="submission" date="2018-05" db="EMBL/GenBank/DDBJ databases">
        <title>OgluRS3 (Oryza glumaepatula Reference Sequence Version 3).</title>
        <authorList>
            <person name="Zhang J."/>
            <person name="Kudrna D."/>
            <person name="Lee S."/>
            <person name="Talag J."/>
            <person name="Welchert J."/>
            <person name="Wing R.A."/>
        </authorList>
    </citation>
    <scope>NUCLEOTIDE SEQUENCE [LARGE SCALE GENOMIC DNA]</scope>
</reference>
<feature type="compositionally biased region" description="Low complexity" evidence="7">
    <location>
        <begin position="247"/>
        <end position="265"/>
    </location>
</feature>
<dbReference type="Gene3D" id="1.20.1250.20">
    <property type="entry name" value="MFS general substrate transporter like domains"/>
    <property type="match status" value="1"/>
</dbReference>
<dbReference type="AlphaFoldDB" id="A0A0E0AKW9"/>
<accession>A0A0E0AKW9</accession>
<keyword evidence="2" id="KW-0813">Transport</keyword>
<protein>
    <recommendedName>
        <fullName evidence="10">Major facilitator superfamily (MFS) profile domain-containing protein</fullName>
    </recommendedName>
</protein>
<dbReference type="InterPro" id="IPR036259">
    <property type="entry name" value="MFS_trans_sf"/>
</dbReference>
<name>A0A0E0AKW9_9ORYZ</name>
<dbReference type="GO" id="GO:0016020">
    <property type="term" value="C:membrane"/>
    <property type="evidence" value="ECO:0007669"/>
    <property type="project" value="UniProtKB-SubCell"/>
</dbReference>
<dbReference type="GO" id="GO:0015293">
    <property type="term" value="F:symporter activity"/>
    <property type="evidence" value="ECO:0007669"/>
    <property type="project" value="UniProtKB-KW"/>
</dbReference>
<keyword evidence="2" id="KW-0592">Phosphate transport</keyword>
<dbReference type="HOGENOM" id="CLU_093996_0_0_1"/>
<proteinExistence type="predicted"/>
<evidence type="ECO:0000313" key="8">
    <source>
        <dbReference type="EnsemblPlants" id="OGLUM07G16930.1"/>
    </source>
</evidence>
<dbReference type="PANTHER" id="PTHR24064">
    <property type="entry name" value="SOLUTE CARRIER FAMILY 22 MEMBER"/>
    <property type="match status" value="1"/>
</dbReference>
<keyword evidence="6" id="KW-0472">Membrane</keyword>
<evidence type="ECO:0000256" key="3">
    <source>
        <dbReference type="ARBA" id="ARBA00022692"/>
    </source>
</evidence>